<name>A0A5C5TVJ0_9GAMM</name>
<organism evidence="1 2">
    <name type="scientific">Luteimonas marina</name>
    <dbReference type="NCBI Taxonomy" id="488485"/>
    <lineage>
        <taxon>Bacteria</taxon>
        <taxon>Pseudomonadati</taxon>
        <taxon>Pseudomonadota</taxon>
        <taxon>Gammaproteobacteria</taxon>
        <taxon>Lysobacterales</taxon>
        <taxon>Lysobacteraceae</taxon>
        <taxon>Luteimonas</taxon>
    </lineage>
</organism>
<evidence type="ECO:0008006" key="3">
    <source>
        <dbReference type="Google" id="ProtNLM"/>
    </source>
</evidence>
<evidence type="ECO:0000313" key="1">
    <source>
        <dbReference type="EMBL" id="TWT17458.1"/>
    </source>
</evidence>
<sequence length="279" mass="31228">MNNQYSEEKTMKIQSGNNVNKMFGLMLACMAMAACGNREAPVPAPDQGAAQPAATAAQAPDATPANVILWSPPGKTAPADFAQRLRALQDDGAASEVRVVKEYEHEVKEGYGPGFDELAIVQFPSELAYEQWKASPASDFGADVITSRVDVTTERRSRKNDPNRSIYVVSQYETFVSPEAYRIYSEDYINPNMDNQYHSGIMTRYTMYLEREATGGLEHPRAFLVTEYASQSEFDRKASVKDPYKALLLSGTHPEWARLNVEKKKMRRDFTESYAKPVL</sequence>
<evidence type="ECO:0000313" key="2">
    <source>
        <dbReference type="Proteomes" id="UP000319980"/>
    </source>
</evidence>
<keyword evidence="2" id="KW-1185">Reference proteome</keyword>
<gene>
    <name evidence="1" type="ORF">FQY83_16950</name>
</gene>
<accession>A0A5C5TVJ0</accession>
<comment type="caution">
    <text evidence="1">The sequence shown here is derived from an EMBL/GenBank/DDBJ whole genome shotgun (WGS) entry which is preliminary data.</text>
</comment>
<dbReference type="EMBL" id="VOHK01000010">
    <property type="protein sequence ID" value="TWT17458.1"/>
    <property type="molecule type" value="Genomic_DNA"/>
</dbReference>
<dbReference type="RefSeq" id="WP_146389331.1">
    <property type="nucleotide sequence ID" value="NZ_VOHK01000010.1"/>
</dbReference>
<reference evidence="1 2" key="1">
    <citation type="journal article" date="2008" name="Int. J. Syst. Evol. Microbiol.">
        <title>Luteimonas marina sp. nov., isolated from seawater.</title>
        <authorList>
            <person name="Baik K.S."/>
            <person name="Park S.C."/>
            <person name="Kim M.S."/>
            <person name="Kim E.M."/>
            <person name="Park C."/>
            <person name="Chun J."/>
            <person name="Seong C.N."/>
        </authorList>
    </citation>
    <scope>NUCLEOTIDE SEQUENCE [LARGE SCALE GENOMIC DNA]</scope>
    <source>
        <strain evidence="1 2">FR1330</strain>
    </source>
</reference>
<dbReference type="Proteomes" id="UP000319980">
    <property type="component" value="Unassembled WGS sequence"/>
</dbReference>
<dbReference type="OrthoDB" id="9256106at2"/>
<protein>
    <recommendedName>
        <fullName evidence="3">DUF1330 domain-containing protein</fullName>
    </recommendedName>
</protein>
<proteinExistence type="predicted"/>
<dbReference type="AlphaFoldDB" id="A0A5C5TVJ0"/>